<protein>
    <submittedName>
        <fullName evidence="1">Uncharacterized protein</fullName>
    </submittedName>
</protein>
<keyword evidence="2" id="KW-1185">Reference proteome</keyword>
<gene>
    <name evidence="1" type="ORF">EGN73_10805</name>
</gene>
<dbReference type="EMBL" id="RPHB01000004">
    <property type="protein sequence ID" value="MBW3468295.1"/>
    <property type="molecule type" value="Genomic_DNA"/>
</dbReference>
<organism evidence="1 2">
    <name type="scientific">Arthrospiribacter ruber</name>
    <dbReference type="NCBI Taxonomy" id="2487934"/>
    <lineage>
        <taxon>Bacteria</taxon>
        <taxon>Pseudomonadati</taxon>
        <taxon>Bacteroidota</taxon>
        <taxon>Cytophagia</taxon>
        <taxon>Cytophagales</taxon>
        <taxon>Cyclobacteriaceae</taxon>
        <taxon>Arthrospiribacter</taxon>
    </lineage>
</organism>
<sequence>METLLKIKLIDGIFGQKDAKEVITQLLNENLNFHIRKNFDSTIKSGIPNVVSVERIEELKNEITRIMTYFNQDSVLDRKFSIEAVIHLQPLEKE</sequence>
<evidence type="ECO:0000313" key="2">
    <source>
        <dbReference type="Proteomes" id="UP000727490"/>
    </source>
</evidence>
<dbReference type="AlphaFoldDB" id="A0A951ME86"/>
<reference evidence="1 2" key="1">
    <citation type="journal article" date="2020" name="Syst. Appl. Microbiol.">
        <title>Arthrospiribacter ruber gen. nov., sp. nov., a novel bacterium isolated from Arthrospira cultures.</title>
        <authorList>
            <person name="Waleron M."/>
            <person name="Misztak A."/>
            <person name="Waleron M.M."/>
            <person name="Furmaniak M."/>
            <person name="Mrozik A."/>
            <person name="Waleron K."/>
        </authorList>
    </citation>
    <scope>NUCLEOTIDE SEQUENCE [LARGE SCALE GENOMIC DNA]</scope>
    <source>
        <strain evidence="1 2">DPMB0001</strain>
    </source>
</reference>
<proteinExistence type="predicted"/>
<comment type="caution">
    <text evidence="1">The sequence shown here is derived from an EMBL/GenBank/DDBJ whole genome shotgun (WGS) entry which is preliminary data.</text>
</comment>
<accession>A0A951ME86</accession>
<name>A0A951ME86_9BACT</name>
<evidence type="ECO:0000313" key="1">
    <source>
        <dbReference type="EMBL" id="MBW3468295.1"/>
    </source>
</evidence>
<dbReference type="Proteomes" id="UP000727490">
    <property type="component" value="Unassembled WGS sequence"/>
</dbReference>
<dbReference type="RefSeq" id="WP_219289355.1">
    <property type="nucleotide sequence ID" value="NZ_RPHB01000004.1"/>
</dbReference>